<reference evidence="2" key="1">
    <citation type="journal article" date="2019" name="Gigascience">
        <title>De novo genome assembly of the endangered Acer yangbiense, a plant species with extremely small populations endemic to Yunnan Province, China.</title>
        <authorList>
            <person name="Yang J."/>
            <person name="Wariss H.M."/>
            <person name="Tao L."/>
            <person name="Zhang R."/>
            <person name="Yun Q."/>
            <person name="Hollingsworth P."/>
            <person name="Dao Z."/>
            <person name="Luo G."/>
            <person name="Guo H."/>
            <person name="Ma Y."/>
            <person name="Sun W."/>
        </authorList>
    </citation>
    <scope>NUCLEOTIDE SEQUENCE [LARGE SCALE GENOMIC DNA]</scope>
    <source>
        <strain evidence="2">cv. Malutang</strain>
    </source>
</reference>
<dbReference type="InterPro" id="IPR004158">
    <property type="entry name" value="DUF247_pln"/>
</dbReference>
<dbReference type="EMBL" id="VAHF01000001">
    <property type="protein sequence ID" value="TXG71642.1"/>
    <property type="molecule type" value="Genomic_DNA"/>
</dbReference>
<name>A0A5C7ITA5_9ROSI</name>
<dbReference type="Proteomes" id="UP000323000">
    <property type="component" value="Chromosome 1"/>
</dbReference>
<evidence type="ECO:0000313" key="1">
    <source>
        <dbReference type="EMBL" id="TXG71642.1"/>
    </source>
</evidence>
<proteinExistence type="predicted"/>
<dbReference type="PANTHER" id="PTHR31170:SF25">
    <property type="entry name" value="BNAA09G04570D PROTEIN"/>
    <property type="match status" value="1"/>
</dbReference>
<protein>
    <submittedName>
        <fullName evidence="1">Uncharacterized protein</fullName>
    </submittedName>
</protein>
<keyword evidence="2" id="KW-1185">Reference proteome</keyword>
<sequence>MKPNTQVELAYPLRMSPIKSLHCSKQAINKMDQSNIRMDHVSIVVEKLADSLRGKIDTLNQLSKDCCIYQVPPKVRMLNETLYTPKMVPIGPLQHGREELKDMQEHKLRYLEQFLKRTHVHMEEFLTSIKDRESDLCSCYLETINFGSDDEFVPLERDDTDTKRLDDSKVVPSVTKLHQAGVKIKLVTTTENLLDIRFNKGKGTLEIPKLTIGNMALQLLRNLHIFEGLHCDRTNYMNDYGVILNAF</sequence>
<dbReference type="PANTHER" id="PTHR31170">
    <property type="entry name" value="BNAC04G53230D PROTEIN"/>
    <property type="match status" value="1"/>
</dbReference>
<evidence type="ECO:0000313" key="2">
    <source>
        <dbReference type="Proteomes" id="UP000323000"/>
    </source>
</evidence>
<dbReference type="OrthoDB" id="672127at2759"/>
<dbReference type="Pfam" id="PF03140">
    <property type="entry name" value="DUF247"/>
    <property type="match status" value="2"/>
</dbReference>
<accession>A0A5C7ITA5</accession>
<comment type="caution">
    <text evidence="1">The sequence shown here is derived from an EMBL/GenBank/DDBJ whole genome shotgun (WGS) entry which is preliminary data.</text>
</comment>
<gene>
    <name evidence="1" type="ORF">EZV62_000221</name>
</gene>
<dbReference type="AlphaFoldDB" id="A0A5C7ITA5"/>
<organism evidence="1 2">
    <name type="scientific">Acer yangbiense</name>
    <dbReference type="NCBI Taxonomy" id="1000413"/>
    <lineage>
        <taxon>Eukaryota</taxon>
        <taxon>Viridiplantae</taxon>
        <taxon>Streptophyta</taxon>
        <taxon>Embryophyta</taxon>
        <taxon>Tracheophyta</taxon>
        <taxon>Spermatophyta</taxon>
        <taxon>Magnoliopsida</taxon>
        <taxon>eudicotyledons</taxon>
        <taxon>Gunneridae</taxon>
        <taxon>Pentapetalae</taxon>
        <taxon>rosids</taxon>
        <taxon>malvids</taxon>
        <taxon>Sapindales</taxon>
        <taxon>Sapindaceae</taxon>
        <taxon>Hippocastanoideae</taxon>
        <taxon>Acereae</taxon>
        <taxon>Acer</taxon>
    </lineage>
</organism>